<dbReference type="EMBL" id="FMZE01000003">
    <property type="protein sequence ID" value="SDC65078.1"/>
    <property type="molecule type" value="Genomic_DNA"/>
</dbReference>
<gene>
    <name evidence="2" type="ORF">SAMN05421630_10353</name>
</gene>
<name>A0A222VIG9_9PSEU</name>
<accession>A0A222VIG9</accession>
<dbReference type="OrthoDB" id="4335972at2"/>
<sequence>MRRSLALSVLFTALLGTAMACAVPSTTRDTPASEPATLSAELAEQPALPPSAAPTMVEMPTVEGENLMVAMDTLDSLGITNVLPLPADGHAFVANPANWVVVAQDPAAGMQLSTADEATLQVAKTDEAESSWCGDGDC</sequence>
<proteinExistence type="predicted"/>
<dbReference type="InterPro" id="IPR005543">
    <property type="entry name" value="PASTA_dom"/>
</dbReference>
<dbReference type="Gene3D" id="3.30.10.20">
    <property type="match status" value="1"/>
</dbReference>
<keyword evidence="3" id="KW-1185">Reference proteome</keyword>
<dbReference type="STRING" id="530584.SAMN05421630_10353"/>
<dbReference type="PROSITE" id="PS51178">
    <property type="entry name" value="PASTA"/>
    <property type="match status" value="1"/>
</dbReference>
<evidence type="ECO:0000313" key="2">
    <source>
        <dbReference type="EMBL" id="SDC65078.1"/>
    </source>
</evidence>
<dbReference type="AlphaFoldDB" id="A0A222VIG9"/>
<organism evidence="2 3">
    <name type="scientific">Prauserella marina</name>
    <dbReference type="NCBI Taxonomy" id="530584"/>
    <lineage>
        <taxon>Bacteria</taxon>
        <taxon>Bacillati</taxon>
        <taxon>Actinomycetota</taxon>
        <taxon>Actinomycetes</taxon>
        <taxon>Pseudonocardiales</taxon>
        <taxon>Pseudonocardiaceae</taxon>
        <taxon>Prauserella</taxon>
    </lineage>
</organism>
<feature type="domain" description="PASTA" evidence="1">
    <location>
        <begin position="53"/>
        <end position="124"/>
    </location>
</feature>
<reference evidence="2 3" key="1">
    <citation type="submission" date="2016-10" db="EMBL/GenBank/DDBJ databases">
        <authorList>
            <person name="de Groot N.N."/>
        </authorList>
    </citation>
    <scope>NUCLEOTIDE SEQUENCE [LARGE SCALE GENOMIC DNA]</scope>
    <source>
        <strain evidence="2 3">CGMCC 4.5506</strain>
    </source>
</reference>
<evidence type="ECO:0000313" key="3">
    <source>
        <dbReference type="Proteomes" id="UP000199494"/>
    </source>
</evidence>
<dbReference type="KEGG" id="pmad:BAY61_00510"/>
<dbReference type="Proteomes" id="UP000199494">
    <property type="component" value="Unassembled WGS sequence"/>
</dbReference>
<dbReference type="RefSeq" id="WP_091801091.1">
    <property type="nucleotide sequence ID" value="NZ_CP016353.1"/>
</dbReference>
<protein>
    <recommendedName>
        <fullName evidence="1">PASTA domain-containing protein</fullName>
    </recommendedName>
</protein>
<dbReference type="PROSITE" id="PS51257">
    <property type="entry name" value="PROKAR_LIPOPROTEIN"/>
    <property type="match status" value="1"/>
</dbReference>
<evidence type="ECO:0000259" key="1">
    <source>
        <dbReference type="PROSITE" id="PS51178"/>
    </source>
</evidence>